<dbReference type="Proteomes" id="UP000593966">
    <property type="component" value="Chromosome"/>
</dbReference>
<evidence type="ECO:0000256" key="1">
    <source>
        <dbReference type="SAM" id="Phobius"/>
    </source>
</evidence>
<feature type="transmembrane region" description="Helical" evidence="1">
    <location>
        <begin position="40"/>
        <end position="58"/>
    </location>
</feature>
<protein>
    <submittedName>
        <fullName evidence="2">Uncharacterized protein</fullName>
    </submittedName>
</protein>
<dbReference type="AlphaFoldDB" id="A0A7S6VXY8"/>
<proteinExistence type="predicted"/>
<dbReference type="RefSeq" id="WP_180045716.1">
    <property type="nucleotide sequence ID" value="NZ_CP048659.1"/>
</dbReference>
<keyword evidence="1" id="KW-1133">Transmembrane helix</keyword>
<sequence length="67" mass="7504">MNSDQTKTYIAYITLALSVLVVIGLFFFNVPEKNKDLLNIVIGSLIGWTGAVVSFYFGNSDQKDKER</sequence>
<gene>
    <name evidence="2" type="ORF">G0028_14030</name>
</gene>
<feature type="transmembrane region" description="Helical" evidence="1">
    <location>
        <begin position="9"/>
        <end position="28"/>
    </location>
</feature>
<name>A0A7S6VXY8_9GAMM</name>
<reference evidence="2 3" key="1">
    <citation type="submission" date="2020-02" db="EMBL/GenBank/DDBJ databases">
        <title>Tigecycline-resistant Acinetobacter species from pigs and migratory birds.</title>
        <authorList>
            <person name="Chen C."/>
            <person name="Sun J."/>
            <person name="Liao X.-P."/>
            <person name="Liu Y.-H."/>
        </authorList>
    </citation>
    <scope>NUCLEOTIDE SEQUENCE [LARGE SCALE GENOMIC DNA]</scope>
    <source>
        <strain evidence="2 3">YH12207_T</strain>
    </source>
</reference>
<evidence type="ECO:0000313" key="3">
    <source>
        <dbReference type="Proteomes" id="UP000593966"/>
    </source>
</evidence>
<keyword evidence="1" id="KW-0812">Transmembrane</keyword>
<keyword evidence="1" id="KW-0472">Membrane</keyword>
<dbReference type="EMBL" id="CP048659">
    <property type="protein sequence ID" value="QOW46918.1"/>
    <property type="molecule type" value="Genomic_DNA"/>
</dbReference>
<keyword evidence="3" id="KW-1185">Reference proteome</keyword>
<evidence type="ECO:0000313" key="2">
    <source>
        <dbReference type="EMBL" id="QOW46918.1"/>
    </source>
</evidence>
<accession>A0A7S6VXY8</accession>
<organism evidence="2 3">
    <name type="scientific">Acinetobacter piscicola</name>
    <dbReference type="NCBI Taxonomy" id="2006115"/>
    <lineage>
        <taxon>Bacteria</taxon>
        <taxon>Pseudomonadati</taxon>
        <taxon>Pseudomonadota</taxon>
        <taxon>Gammaproteobacteria</taxon>
        <taxon>Moraxellales</taxon>
        <taxon>Moraxellaceae</taxon>
        <taxon>Acinetobacter</taxon>
    </lineage>
</organism>